<dbReference type="Pfam" id="PF02563">
    <property type="entry name" value="Poly_export"/>
    <property type="match status" value="1"/>
</dbReference>
<dbReference type="PROSITE" id="PS51257">
    <property type="entry name" value="PROKAR_LIPOPROTEIN"/>
    <property type="match status" value="1"/>
</dbReference>
<dbReference type="Gene3D" id="3.10.560.10">
    <property type="entry name" value="Outer membrane lipoprotein wza domain like"/>
    <property type="match status" value="1"/>
</dbReference>
<dbReference type="GO" id="GO:0015159">
    <property type="term" value="F:polysaccharide transmembrane transporter activity"/>
    <property type="evidence" value="ECO:0007669"/>
    <property type="project" value="InterPro"/>
</dbReference>
<dbReference type="AlphaFoldDB" id="A0A081RG73"/>
<comment type="caution">
    <text evidence="4">The sequence shown here is derived from an EMBL/GenBank/DDBJ whole genome shotgun (WGS) entry which is preliminary data.</text>
</comment>
<feature type="domain" description="Polysaccharide export protein N-terminal" evidence="2">
    <location>
        <begin position="47"/>
        <end position="122"/>
    </location>
</feature>
<dbReference type="InterPro" id="IPR049712">
    <property type="entry name" value="Poly_export"/>
</dbReference>
<evidence type="ECO:0000256" key="1">
    <source>
        <dbReference type="ARBA" id="ARBA00022729"/>
    </source>
</evidence>
<evidence type="ECO:0000313" key="4">
    <source>
        <dbReference type="EMBL" id="KEQ54196.1"/>
    </source>
</evidence>
<dbReference type="eggNOG" id="COG1596">
    <property type="taxonomic scope" value="Bacteria"/>
</dbReference>
<dbReference type="EMBL" id="JFHR01000012">
    <property type="protein sequence ID" value="KEQ54196.1"/>
    <property type="molecule type" value="Genomic_DNA"/>
</dbReference>
<dbReference type="PATRIC" id="fig|46429.4.peg.1449"/>
<dbReference type="InterPro" id="IPR019554">
    <property type="entry name" value="Soluble_ligand-bd"/>
</dbReference>
<protein>
    <submittedName>
        <fullName evidence="4">Polysaccharide export outer membrane protein</fullName>
    </submittedName>
</protein>
<dbReference type="Pfam" id="PF10531">
    <property type="entry name" value="SLBB"/>
    <property type="match status" value="1"/>
</dbReference>
<dbReference type="OrthoDB" id="8410640at2"/>
<evidence type="ECO:0000313" key="5">
    <source>
        <dbReference type="Proteomes" id="UP000028411"/>
    </source>
</evidence>
<evidence type="ECO:0000259" key="3">
    <source>
        <dbReference type="Pfam" id="PF10531"/>
    </source>
</evidence>
<proteinExistence type="predicted"/>
<dbReference type="InterPro" id="IPR003715">
    <property type="entry name" value="Poly_export_N"/>
</dbReference>
<dbReference type="Proteomes" id="UP000028411">
    <property type="component" value="Unassembled WGS sequence"/>
</dbReference>
<dbReference type="Gene3D" id="3.30.1950.10">
    <property type="entry name" value="wza like domain"/>
    <property type="match status" value="1"/>
</dbReference>
<name>A0A081RG73_SPHCR</name>
<evidence type="ECO:0000259" key="2">
    <source>
        <dbReference type="Pfam" id="PF02563"/>
    </source>
</evidence>
<keyword evidence="1" id="KW-0732">Signal</keyword>
<accession>A0A081RG73</accession>
<gene>
    <name evidence="4" type="primary">gumB</name>
    <name evidence="4" type="ORF">BV95_01484</name>
</gene>
<sequence>MNRPTDSKSQALVMALACALLGACSTVEDAPRGEGAYAAIPPAPAVGVDYRISPDDILRIQVYHEPGLSLEDAQVTAAGMVRMPLIGDVSIAGLSASEASDVIAGRLGDRYLVSPQVTVFVKKAVGRRITVDGEVREPGLFPLDGRLGLQQAVALAKGPTRLASLSRIVVVRQSDGQRKAAMFDLGAIRKGQAPDPEILPGDTIIVGLSRAKAILGGALLALPAVGAGFVALDGGL</sequence>
<dbReference type="RefSeq" id="WP_037449414.1">
    <property type="nucleotide sequence ID" value="NZ_JFHR01000012.1"/>
</dbReference>
<dbReference type="PANTHER" id="PTHR33619">
    <property type="entry name" value="POLYSACCHARIDE EXPORT PROTEIN GFCE-RELATED"/>
    <property type="match status" value="1"/>
</dbReference>
<reference evidence="4 5" key="1">
    <citation type="submission" date="2014-02" db="EMBL/GenBank/DDBJ databases">
        <title>Whole genome sequence of Sphingobium chlorophenolicum NBRC 16172.</title>
        <authorList>
            <person name="Gan H.M."/>
            <person name="Gan H.Y."/>
            <person name="Chew T.H."/>
            <person name="Savka M.A."/>
        </authorList>
    </citation>
    <scope>NUCLEOTIDE SEQUENCE [LARGE SCALE GENOMIC DNA]</scope>
    <source>
        <strain evidence="4 5">NBRC 16172</strain>
    </source>
</reference>
<feature type="domain" description="Soluble ligand binding" evidence="3">
    <location>
        <begin position="129"/>
        <end position="176"/>
    </location>
</feature>
<organism evidence="4 5">
    <name type="scientific">Sphingobium chlorophenolicum</name>
    <dbReference type="NCBI Taxonomy" id="46429"/>
    <lineage>
        <taxon>Bacteria</taxon>
        <taxon>Pseudomonadati</taxon>
        <taxon>Pseudomonadota</taxon>
        <taxon>Alphaproteobacteria</taxon>
        <taxon>Sphingomonadales</taxon>
        <taxon>Sphingomonadaceae</taxon>
        <taxon>Sphingobium</taxon>
    </lineage>
</organism>
<dbReference type="PANTHER" id="PTHR33619:SF3">
    <property type="entry name" value="POLYSACCHARIDE EXPORT PROTEIN GFCE-RELATED"/>
    <property type="match status" value="1"/>
</dbReference>